<proteinExistence type="predicted"/>
<comment type="caution">
    <text evidence="1">The sequence shown here is derived from an EMBL/GenBank/DDBJ whole genome shotgun (WGS) entry which is preliminary data.</text>
</comment>
<evidence type="ECO:0000313" key="2">
    <source>
        <dbReference type="Proteomes" id="UP000825729"/>
    </source>
</evidence>
<dbReference type="EMBL" id="JAINDJ010000006">
    <property type="protein sequence ID" value="KAG9445305.1"/>
    <property type="molecule type" value="Genomic_DNA"/>
</dbReference>
<keyword evidence="2" id="KW-1185">Reference proteome</keyword>
<sequence>MITSGCWTPIICFEIIEMHIPDRVMLLFGLEQIQHAPDQLDMIYQTRGYIEETLLGCVWNVIDHLERVDLRDGMWEDQAAHVVSYSLYLTILLLEETCLCWILPKDEKSKGLFIVPGVSLQ</sequence>
<reference evidence="1 2" key="1">
    <citation type="submission" date="2021-07" db="EMBL/GenBank/DDBJ databases">
        <title>The Aristolochia fimbriata genome: insights into angiosperm evolution, floral development and chemical biosynthesis.</title>
        <authorList>
            <person name="Jiao Y."/>
        </authorList>
    </citation>
    <scope>NUCLEOTIDE SEQUENCE [LARGE SCALE GENOMIC DNA]</scope>
    <source>
        <strain evidence="1">IBCAS-2021</strain>
        <tissue evidence="1">Leaf</tissue>
    </source>
</reference>
<accession>A0AAV7E8V0</accession>
<protein>
    <submittedName>
        <fullName evidence="1">Uncharacterized protein</fullName>
    </submittedName>
</protein>
<evidence type="ECO:0000313" key="1">
    <source>
        <dbReference type="EMBL" id="KAG9445305.1"/>
    </source>
</evidence>
<dbReference type="Proteomes" id="UP000825729">
    <property type="component" value="Unassembled WGS sequence"/>
</dbReference>
<name>A0AAV7E8V0_ARIFI</name>
<organism evidence="1 2">
    <name type="scientific">Aristolochia fimbriata</name>
    <name type="common">White veined hardy Dutchman's pipe vine</name>
    <dbReference type="NCBI Taxonomy" id="158543"/>
    <lineage>
        <taxon>Eukaryota</taxon>
        <taxon>Viridiplantae</taxon>
        <taxon>Streptophyta</taxon>
        <taxon>Embryophyta</taxon>
        <taxon>Tracheophyta</taxon>
        <taxon>Spermatophyta</taxon>
        <taxon>Magnoliopsida</taxon>
        <taxon>Magnoliidae</taxon>
        <taxon>Piperales</taxon>
        <taxon>Aristolochiaceae</taxon>
        <taxon>Aristolochia</taxon>
    </lineage>
</organism>
<dbReference type="AlphaFoldDB" id="A0AAV7E8V0"/>
<gene>
    <name evidence="1" type="ORF">H6P81_016645</name>
</gene>